<dbReference type="EC" id="2.7.13.3" evidence="3"/>
<evidence type="ECO:0000256" key="4">
    <source>
        <dbReference type="ARBA" id="ARBA00022553"/>
    </source>
</evidence>
<feature type="compositionally biased region" description="Polar residues" evidence="10">
    <location>
        <begin position="409"/>
        <end position="418"/>
    </location>
</feature>
<evidence type="ECO:0000256" key="7">
    <source>
        <dbReference type="ARBA" id="ARBA00022777"/>
    </source>
</evidence>
<dbReference type="InterPro" id="IPR036890">
    <property type="entry name" value="HATPase_C_sf"/>
</dbReference>
<evidence type="ECO:0000313" key="14">
    <source>
        <dbReference type="Proteomes" id="UP001295423"/>
    </source>
</evidence>
<evidence type="ECO:0000256" key="2">
    <source>
        <dbReference type="ARBA" id="ARBA00004370"/>
    </source>
</evidence>
<dbReference type="GO" id="GO:0000160">
    <property type="term" value="P:phosphorelay signal transduction system"/>
    <property type="evidence" value="ECO:0007669"/>
    <property type="project" value="TreeGrafter"/>
</dbReference>
<evidence type="ECO:0000256" key="5">
    <source>
        <dbReference type="ARBA" id="ARBA00022679"/>
    </source>
</evidence>
<keyword evidence="9" id="KW-0472">Membrane</keyword>
<keyword evidence="4" id="KW-0597">Phosphoprotein</keyword>
<evidence type="ECO:0000256" key="8">
    <source>
        <dbReference type="ARBA" id="ARBA00022989"/>
    </source>
</evidence>
<keyword evidence="5" id="KW-0808">Transferase</keyword>
<dbReference type="GO" id="GO:0005886">
    <property type="term" value="C:plasma membrane"/>
    <property type="evidence" value="ECO:0007669"/>
    <property type="project" value="TreeGrafter"/>
</dbReference>
<evidence type="ECO:0000256" key="10">
    <source>
        <dbReference type="SAM" id="MobiDB-lite"/>
    </source>
</evidence>
<evidence type="ECO:0000256" key="3">
    <source>
        <dbReference type="ARBA" id="ARBA00012438"/>
    </source>
</evidence>
<dbReference type="PANTHER" id="PTHR45436">
    <property type="entry name" value="SENSOR HISTIDINE KINASE YKOH"/>
    <property type="match status" value="1"/>
</dbReference>
<dbReference type="InterPro" id="IPR005467">
    <property type="entry name" value="His_kinase_dom"/>
</dbReference>
<evidence type="ECO:0000313" key="13">
    <source>
        <dbReference type="EMBL" id="CAJ1969402.1"/>
    </source>
</evidence>
<proteinExistence type="predicted"/>
<gene>
    <name evidence="13" type="ORF">CYCCA115_LOCUS23690</name>
</gene>
<feature type="compositionally biased region" description="Polar residues" evidence="10">
    <location>
        <begin position="31"/>
        <end position="44"/>
    </location>
</feature>
<dbReference type="PROSITE" id="PS50109">
    <property type="entry name" value="HIS_KIN"/>
    <property type="match status" value="1"/>
</dbReference>
<name>A0AAD2JPA4_9STRA</name>
<evidence type="ECO:0000259" key="12">
    <source>
        <dbReference type="PROSITE" id="PS50109"/>
    </source>
</evidence>
<dbReference type="EMBL" id="CAKOGP040002424">
    <property type="protein sequence ID" value="CAJ1969402.1"/>
    <property type="molecule type" value="Genomic_DNA"/>
</dbReference>
<evidence type="ECO:0000256" key="6">
    <source>
        <dbReference type="ARBA" id="ARBA00022692"/>
    </source>
</evidence>
<dbReference type="InterPro" id="IPR050428">
    <property type="entry name" value="TCS_sensor_his_kinase"/>
</dbReference>
<dbReference type="Proteomes" id="UP001295423">
    <property type="component" value="Unassembled WGS sequence"/>
</dbReference>
<keyword evidence="11" id="KW-0732">Signal</keyword>
<dbReference type="PRINTS" id="PR00344">
    <property type="entry name" value="BCTRLSENSOR"/>
</dbReference>
<keyword evidence="7" id="KW-0418">Kinase</keyword>
<keyword evidence="8" id="KW-1133">Transmembrane helix</keyword>
<dbReference type="PANTHER" id="PTHR45436:SF5">
    <property type="entry name" value="SENSOR HISTIDINE KINASE TRCS"/>
    <property type="match status" value="1"/>
</dbReference>
<sequence length="595" mass="65575">MHYIRGVRIRTVVRVVACLLQLASTNPFPLHSSASNNGFETSATEFDDLSTNERPPIPPMPSDLFRKMAQSQLEVLANALNRPENSSESKVESMALYLPQENVFTGQLEFTPVVVYPDPKSERVFISYDAGSGKAPTLPRALTKLPGFSHAATLLPGYPMISSSGDCDPDVGSVEEVMCDPRFKYGPPALSVPLLSGPQTVGVLLVSGMTEPTKKQFWSENDRRQVSSAAQSLSMALTMDNERSILREQNQMFKDSLSDSLHQVKNPLQALRTYGKILQRHMADADSFRGDDMSSPQLLELVERLMTQSERVVDLMIPMDTLVNSFDQPGPYILAPAEKEPQPQPLVLWERRRKVETVSTPTNKTFEFDVNKIENNTELIGSLFLPRTINTTSRSDDSRKKQKVKTKLEPNQSSNAHTTVGDVETEMVFVNDILEPIISAFEAIASERNIDLKVVEMDPELPGVIAAPKSLQEAVANLLDNALKYVILPKSDSPFTSNPSPKVDIRILANQDPVGVTVLVEDNGPGISETDAEQIFQRGFRGEATRSVQGTGIGLDISQALVQRMGGDLQLASHEDYPQCLDGTVMALTLYRAIS</sequence>
<dbReference type="GO" id="GO:0004673">
    <property type="term" value="F:protein histidine kinase activity"/>
    <property type="evidence" value="ECO:0007669"/>
    <property type="project" value="UniProtKB-EC"/>
</dbReference>
<dbReference type="InterPro" id="IPR004358">
    <property type="entry name" value="Sig_transdc_His_kin-like_C"/>
</dbReference>
<feature type="chain" id="PRO_5042061058" description="histidine kinase" evidence="11">
    <location>
        <begin position="26"/>
        <end position="595"/>
    </location>
</feature>
<feature type="region of interest" description="Disordered" evidence="10">
    <location>
        <begin position="391"/>
        <end position="418"/>
    </location>
</feature>
<dbReference type="Pfam" id="PF02518">
    <property type="entry name" value="HATPase_c"/>
    <property type="match status" value="1"/>
</dbReference>
<keyword evidence="6" id="KW-0812">Transmembrane</keyword>
<feature type="region of interest" description="Disordered" evidence="10">
    <location>
        <begin position="31"/>
        <end position="54"/>
    </location>
</feature>
<comment type="subcellular location">
    <subcellularLocation>
        <location evidence="2">Membrane</location>
    </subcellularLocation>
</comment>
<evidence type="ECO:0000256" key="11">
    <source>
        <dbReference type="SAM" id="SignalP"/>
    </source>
</evidence>
<evidence type="ECO:0000256" key="1">
    <source>
        <dbReference type="ARBA" id="ARBA00000085"/>
    </source>
</evidence>
<dbReference type="AlphaFoldDB" id="A0AAD2JPA4"/>
<comment type="caution">
    <text evidence="13">The sequence shown here is derived from an EMBL/GenBank/DDBJ whole genome shotgun (WGS) entry which is preliminary data.</text>
</comment>
<accession>A0AAD2JPA4</accession>
<organism evidence="13 14">
    <name type="scientific">Cylindrotheca closterium</name>
    <dbReference type="NCBI Taxonomy" id="2856"/>
    <lineage>
        <taxon>Eukaryota</taxon>
        <taxon>Sar</taxon>
        <taxon>Stramenopiles</taxon>
        <taxon>Ochrophyta</taxon>
        <taxon>Bacillariophyta</taxon>
        <taxon>Bacillariophyceae</taxon>
        <taxon>Bacillariophycidae</taxon>
        <taxon>Bacillariales</taxon>
        <taxon>Bacillariaceae</taxon>
        <taxon>Cylindrotheca</taxon>
    </lineage>
</organism>
<feature type="signal peptide" evidence="11">
    <location>
        <begin position="1"/>
        <end position="25"/>
    </location>
</feature>
<reference evidence="13" key="1">
    <citation type="submission" date="2023-08" db="EMBL/GenBank/DDBJ databases">
        <authorList>
            <person name="Audoor S."/>
            <person name="Bilcke G."/>
        </authorList>
    </citation>
    <scope>NUCLEOTIDE SEQUENCE</scope>
</reference>
<comment type="catalytic activity">
    <reaction evidence="1">
        <text>ATP + protein L-histidine = ADP + protein N-phospho-L-histidine.</text>
        <dbReference type="EC" id="2.7.13.3"/>
    </reaction>
</comment>
<dbReference type="SUPFAM" id="SSF55874">
    <property type="entry name" value="ATPase domain of HSP90 chaperone/DNA topoisomerase II/histidine kinase"/>
    <property type="match status" value="1"/>
</dbReference>
<feature type="domain" description="Histidine kinase" evidence="12">
    <location>
        <begin position="420"/>
        <end position="594"/>
    </location>
</feature>
<dbReference type="InterPro" id="IPR003594">
    <property type="entry name" value="HATPase_dom"/>
</dbReference>
<keyword evidence="14" id="KW-1185">Reference proteome</keyword>
<dbReference type="SMART" id="SM00387">
    <property type="entry name" value="HATPase_c"/>
    <property type="match status" value="1"/>
</dbReference>
<protein>
    <recommendedName>
        <fullName evidence="3">histidine kinase</fullName>
        <ecNumber evidence="3">2.7.13.3</ecNumber>
    </recommendedName>
</protein>
<dbReference type="Gene3D" id="3.30.565.10">
    <property type="entry name" value="Histidine kinase-like ATPase, C-terminal domain"/>
    <property type="match status" value="1"/>
</dbReference>
<evidence type="ECO:0000256" key="9">
    <source>
        <dbReference type="ARBA" id="ARBA00023136"/>
    </source>
</evidence>